<dbReference type="Proteomes" id="UP001371224">
    <property type="component" value="Unassembled WGS sequence"/>
</dbReference>
<evidence type="ECO:0000256" key="5">
    <source>
        <dbReference type="ARBA" id="ARBA00023136"/>
    </source>
</evidence>
<gene>
    <name evidence="9" type="ORF">WDU99_00985</name>
</gene>
<keyword evidence="2" id="KW-1003">Cell membrane</keyword>
<feature type="domain" description="ABC3 transporter permease C-terminal" evidence="8">
    <location>
        <begin position="714"/>
        <end position="783"/>
    </location>
</feature>
<evidence type="ECO:0000313" key="9">
    <source>
        <dbReference type="EMBL" id="MEJ1086886.1"/>
    </source>
</evidence>
<evidence type="ECO:0000256" key="7">
    <source>
        <dbReference type="SAM" id="Phobius"/>
    </source>
</evidence>
<name>A0ABU8L6E1_9MICO</name>
<reference evidence="9 10" key="1">
    <citation type="submission" date="2024-02" db="EMBL/GenBank/DDBJ databases">
        <authorList>
            <person name="Saticioglu I.B."/>
        </authorList>
    </citation>
    <scope>NUCLEOTIDE SEQUENCE [LARGE SCALE GENOMIC DNA]</scope>
    <source>
        <strain evidence="9 10">Mu-80</strain>
    </source>
</reference>
<feature type="transmembrane region" description="Helical" evidence="7">
    <location>
        <begin position="360"/>
        <end position="385"/>
    </location>
</feature>
<dbReference type="RefSeq" id="WP_337330567.1">
    <property type="nucleotide sequence ID" value="NZ_JBBDGM010000001.1"/>
</dbReference>
<sequence>MTSAVRRAGQHAGRLSLLAFVVLLVVTGVGGIDALGDRMLTAGASRMLADAEPGARSVRVVAAQADDAAAQDAQIRDAIASAFSGSEVDVARRTTDDLAVITPADEEITLRVLDDERITELADLTSGSWPQGPGELALTEAAAQRLSIAIGDTLTLTHGGLEDASLTLVGFWSARDPLDTAWLGDPSVVSGESDGAFGPAVVLGGSLDVASASPTVTWQITPATFDLAAIPLLQRALTTLDALPDDVDPKRQDNTRVRGDLGETLQRQADAVAATRGLLTAPLMLMALLGVLVVGTVLTTLVAARREETVLLRSRGASVRRLGSSAAVETGLIAAAGAVVGLALVAGLGAITQAVGVTPAAWLTAGPAVVLASGVSGILTARVATGADVVRAEDLRSDAGARTCRTLLPPTLLVTGVGALATWQLFALGGVTGPGGAADPLATAAPALLLIAAGMLAAMAAGPMASIGEHALRRTAGIAPILPLRQLARRMGSTAVAILCLTLAASSAALVLAAPSAARAAEQQALLARLGGDVRMIAEEGLDVAAGDVATLPGVTGAHEVLRTSMTIGSDTALLVAALPEALGLDEPLPPNTAAAIPACITRTLAERLGATTGTTFTARIRSVARPATFEVACVVEGLPGVGAGLGVATDPTALSDAGAEVPPNELWLRSDTPHQTAAQLREQATDPVRILTASQVSAAPVASAAPMLLTAGALVTAALGLIGFFAASSAAARARRGEQIVLRALGLPTGRQRALRIGEHVAVAAYSVIVGAVLGAAVAELVLPTVLGMGS</sequence>
<organism evidence="9 10">
    <name type="scientific">Microbacterium bandirmense</name>
    <dbReference type="NCBI Taxonomy" id="3122050"/>
    <lineage>
        <taxon>Bacteria</taxon>
        <taxon>Bacillati</taxon>
        <taxon>Actinomycetota</taxon>
        <taxon>Actinomycetes</taxon>
        <taxon>Micrococcales</taxon>
        <taxon>Microbacteriaceae</taxon>
        <taxon>Microbacterium</taxon>
    </lineage>
</organism>
<feature type="transmembrane region" description="Helical" evidence="7">
    <location>
        <begin position="705"/>
        <end position="728"/>
    </location>
</feature>
<feature type="domain" description="ABC3 transporter permease C-terminal" evidence="8">
    <location>
        <begin position="285"/>
        <end position="384"/>
    </location>
</feature>
<evidence type="ECO:0000256" key="2">
    <source>
        <dbReference type="ARBA" id="ARBA00022475"/>
    </source>
</evidence>
<evidence type="ECO:0000256" key="3">
    <source>
        <dbReference type="ARBA" id="ARBA00022692"/>
    </source>
</evidence>
<evidence type="ECO:0000313" key="10">
    <source>
        <dbReference type="Proteomes" id="UP001371224"/>
    </source>
</evidence>
<dbReference type="EMBL" id="JBBDGM010000001">
    <property type="protein sequence ID" value="MEJ1086886.1"/>
    <property type="molecule type" value="Genomic_DNA"/>
</dbReference>
<proteinExistence type="inferred from homology"/>
<comment type="caution">
    <text evidence="9">The sequence shown here is derived from an EMBL/GenBank/DDBJ whole genome shotgun (WGS) entry which is preliminary data.</text>
</comment>
<dbReference type="Pfam" id="PF02687">
    <property type="entry name" value="FtsX"/>
    <property type="match status" value="2"/>
</dbReference>
<keyword evidence="10" id="KW-1185">Reference proteome</keyword>
<evidence type="ECO:0000256" key="1">
    <source>
        <dbReference type="ARBA" id="ARBA00004651"/>
    </source>
</evidence>
<feature type="transmembrane region" description="Helical" evidence="7">
    <location>
        <begin position="283"/>
        <end position="304"/>
    </location>
</feature>
<feature type="transmembrane region" description="Helical" evidence="7">
    <location>
        <begin position="406"/>
        <end position="426"/>
    </location>
</feature>
<accession>A0ABU8L6E1</accession>
<dbReference type="PANTHER" id="PTHR30572:SF4">
    <property type="entry name" value="ABC TRANSPORTER PERMEASE YTRF"/>
    <property type="match status" value="1"/>
</dbReference>
<dbReference type="InterPro" id="IPR050250">
    <property type="entry name" value="Macrolide_Exporter_MacB"/>
</dbReference>
<feature type="transmembrane region" description="Helical" evidence="7">
    <location>
        <begin position="446"/>
        <end position="465"/>
    </location>
</feature>
<feature type="transmembrane region" description="Helical" evidence="7">
    <location>
        <begin position="325"/>
        <end position="348"/>
    </location>
</feature>
<protein>
    <submittedName>
        <fullName evidence="9">FtsX-like permease family protein</fullName>
    </submittedName>
</protein>
<feature type="transmembrane region" description="Helical" evidence="7">
    <location>
        <begin position="495"/>
        <end position="514"/>
    </location>
</feature>
<feature type="transmembrane region" description="Helical" evidence="7">
    <location>
        <begin position="762"/>
        <end position="784"/>
    </location>
</feature>
<keyword evidence="5 7" id="KW-0472">Membrane</keyword>
<keyword evidence="4 7" id="KW-1133">Transmembrane helix</keyword>
<evidence type="ECO:0000259" key="8">
    <source>
        <dbReference type="Pfam" id="PF02687"/>
    </source>
</evidence>
<evidence type="ECO:0000256" key="4">
    <source>
        <dbReference type="ARBA" id="ARBA00022989"/>
    </source>
</evidence>
<evidence type="ECO:0000256" key="6">
    <source>
        <dbReference type="ARBA" id="ARBA00038076"/>
    </source>
</evidence>
<dbReference type="InterPro" id="IPR003838">
    <property type="entry name" value="ABC3_permease_C"/>
</dbReference>
<dbReference type="PANTHER" id="PTHR30572">
    <property type="entry name" value="MEMBRANE COMPONENT OF TRANSPORTER-RELATED"/>
    <property type="match status" value="1"/>
</dbReference>
<comment type="subcellular location">
    <subcellularLocation>
        <location evidence="1">Cell membrane</location>
        <topology evidence="1">Multi-pass membrane protein</topology>
    </subcellularLocation>
</comment>
<comment type="similarity">
    <text evidence="6">Belongs to the ABC-4 integral membrane protein family.</text>
</comment>
<keyword evidence="3 7" id="KW-0812">Transmembrane</keyword>